<proteinExistence type="predicted"/>
<reference evidence="4" key="1">
    <citation type="submission" date="2017-10" db="EMBL/GenBank/DDBJ databases">
        <title>Rapid genome shrinkage in a self-fertile nematode reveals novel sperm competition proteins.</title>
        <authorList>
            <person name="Yin D."/>
            <person name="Schwarz E.M."/>
            <person name="Thomas C.G."/>
            <person name="Felde R.L."/>
            <person name="Korf I.F."/>
            <person name="Cutter A.D."/>
            <person name="Schartner C.M."/>
            <person name="Ralston E.J."/>
            <person name="Meyer B.J."/>
            <person name="Haag E.S."/>
        </authorList>
    </citation>
    <scope>NUCLEOTIDE SEQUENCE [LARGE SCALE GENOMIC DNA]</scope>
    <source>
        <strain evidence="4">JU1422</strain>
    </source>
</reference>
<dbReference type="AlphaFoldDB" id="A0A2G5VQI8"/>
<feature type="domain" description="BTB" evidence="2">
    <location>
        <begin position="218"/>
        <end position="285"/>
    </location>
</feature>
<dbReference type="Pfam" id="PF00917">
    <property type="entry name" value="MATH"/>
    <property type="match status" value="1"/>
</dbReference>
<dbReference type="CDD" id="cd00121">
    <property type="entry name" value="MATH"/>
    <property type="match status" value="1"/>
</dbReference>
<dbReference type="SUPFAM" id="SSF54695">
    <property type="entry name" value="POZ domain"/>
    <property type="match status" value="1"/>
</dbReference>
<evidence type="ECO:0000259" key="2">
    <source>
        <dbReference type="PROSITE" id="PS50097"/>
    </source>
</evidence>
<evidence type="ECO:0000256" key="1">
    <source>
        <dbReference type="SAM" id="Coils"/>
    </source>
</evidence>
<dbReference type="SMART" id="SM00061">
    <property type="entry name" value="MATH"/>
    <property type="match status" value="1"/>
</dbReference>
<dbReference type="Pfam" id="PF00651">
    <property type="entry name" value="BTB"/>
    <property type="match status" value="1"/>
</dbReference>
<dbReference type="OrthoDB" id="6359816at2759"/>
<protein>
    <recommendedName>
        <fullName evidence="2">BTB domain-containing protein</fullName>
    </recommendedName>
</protein>
<feature type="coiled-coil region" evidence="1">
    <location>
        <begin position="19"/>
        <end position="65"/>
    </location>
</feature>
<dbReference type="InterPro" id="IPR052664">
    <property type="entry name" value="BTB-MATH_domain_protein"/>
</dbReference>
<dbReference type="PROSITE" id="PS50097">
    <property type="entry name" value="BTB"/>
    <property type="match status" value="1"/>
</dbReference>
<dbReference type="PANTHER" id="PTHR22743:SF165">
    <property type="entry name" value="BTB AND MATH DOMAIN CONTAINING-RELATED"/>
    <property type="match status" value="1"/>
</dbReference>
<dbReference type="Gene3D" id="3.30.710.10">
    <property type="entry name" value="Potassium Channel Kv1.1, Chain A"/>
    <property type="match status" value="1"/>
</dbReference>
<comment type="caution">
    <text evidence="3">The sequence shown here is derived from an EMBL/GenBank/DDBJ whole genome shotgun (WGS) entry which is preliminary data.</text>
</comment>
<dbReference type="Gene3D" id="2.60.210.10">
    <property type="entry name" value="Apoptosis, Tumor Necrosis Factor Receptor Associated Protein 2, Chain A"/>
    <property type="match status" value="1"/>
</dbReference>
<dbReference type="InterPro" id="IPR011333">
    <property type="entry name" value="SKP1/BTB/POZ_sf"/>
</dbReference>
<dbReference type="PANTHER" id="PTHR22743">
    <property type="entry name" value="MEPRIN/TRAF-LIKE MATH FAMILY-C.ELEGANS"/>
    <property type="match status" value="1"/>
</dbReference>
<name>A0A2G5VQI8_9PELO</name>
<dbReference type="SUPFAM" id="SSF49599">
    <property type="entry name" value="TRAF domain-like"/>
    <property type="match status" value="1"/>
</dbReference>
<dbReference type="Proteomes" id="UP000230233">
    <property type="component" value="Chromosome I"/>
</dbReference>
<gene>
    <name evidence="3" type="primary">Cnig_chr_I.g3417</name>
    <name evidence="3" type="ORF">B9Z55_003417</name>
</gene>
<evidence type="ECO:0000313" key="3">
    <source>
        <dbReference type="EMBL" id="PIC53950.1"/>
    </source>
</evidence>
<dbReference type="STRING" id="1611254.A0A2G5VQI8"/>
<keyword evidence="1" id="KW-0175">Coiled coil</keyword>
<organism evidence="3 4">
    <name type="scientific">Caenorhabditis nigoni</name>
    <dbReference type="NCBI Taxonomy" id="1611254"/>
    <lineage>
        <taxon>Eukaryota</taxon>
        <taxon>Metazoa</taxon>
        <taxon>Ecdysozoa</taxon>
        <taxon>Nematoda</taxon>
        <taxon>Chromadorea</taxon>
        <taxon>Rhabditida</taxon>
        <taxon>Rhabditina</taxon>
        <taxon>Rhabditomorpha</taxon>
        <taxon>Rhabditoidea</taxon>
        <taxon>Rhabditidae</taxon>
        <taxon>Peloderinae</taxon>
        <taxon>Caenorhabditis</taxon>
    </lineage>
</organism>
<sequence>MPPAKRRRENGSDEQPDLKELIETNISNATQEIKTMVNNQEKKILEKVENSSKTILERIGKLETQVKTESDSNKSLDKKFVLNETFCDVLTMKEGDYRNGKAHEHFGRKWRIVVMLQDSNLGVYLAIKKKEDIEEWSADAFNSLELSVGRVKRETIRQEGKLGGKNMYGTRKFCTWQEMQERWLVDGKLSVKVEVHIKKMAGSFKPKLIDFDATAKFSDYILEVGGEKFHILKQLLAMRSSYFEAFFYGNFTESTKSKTALQNVDPTDFQNFLEVLHGEYKAIDDFTLEGIMLLNDVYDAKTVEERCQEYLMEKSQLSLVKKLKLVSKYRNEELKEKLISEIKTLEEYKSIVADGVDDFSPDVLKALLKKSLTLQ</sequence>
<dbReference type="SMART" id="SM00225">
    <property type="entry name" value="BTB"/>
    <property type="match status" value="1"/>
</dbReference>
<dbReference type="EMBL" id="PDUG01000001">
    <property type="protein sequence ID" value="PIC53950.1"/>
    <property type="molecule type" value="Genomic_DNA"/>
</dbReference>
<evidence type="ECO:0000313" key="4">
    <source>
        <dbReference type="Proteomes" id="UP000230233"/>
    </source>
</evidence>
<dbReference type="InterPro" id="IPR002083">
    <property type="entry name" value="MATH/TRAF_dom"/>
</dbReference>
<dbReference type="InterPro" id="IPR008974">
    <property type="entry name" value="TRAF-like"/>
</dbReference>
<dbReference type="InterPro" id="IPR000210">
    <property type="entry name" value="BTB/POZ_dom"/>
</dbReference>
<keyword evidence="4" id="KW-1185">Reference proteome</keyword>
<accession>A0A2G5VQI8</accession>